<evidence type="ECO:0000313" key="2">
    <source>
        <dbReference type="Proteomes" id="UP000190675"/>
    </source>
</evidence>
<dbReference type="AlphaFoldDB" id="A0A1M5Q7J1"/>
<dbReference type="Proteomes" id="UP000190675">
    <property type="component" value="Chromosome I"/>
</dbReference>
<dbReference type="EMBL" id="LT670818">
    <property type="protein sequence ID" value="SHH09751.1"/>
    <property type="molecule type" value="Genomic_DNA"/>
</dbReference>
<gene>
    <name evidence="1" type="ORF">SAMN05444169_5726</name>
</gene>
<reference evidence="1 2" key="1">
    <citation type="submission" date="2016-11" db="EMBL/GenBank/DDBJ databases">
        <authorList>
            <person name="Jaros S."/>
            <person name="Januszkiewicz K."/>
            <person name="Wedrychowicz H."/>
        </authorList>
    </citation>
    <scope>NUCLEOTIDE SEQUENCE [LARGE SCALE GENOMIC DNA]</scope>
    <source>
        <strain evidence="1 2">GAS242</strain>
    </source>
</reference>
<evidence type="ECO:0000313" key="1">
    <source>
        <dbReference type="EMBL" id="SHH09751.1"/>
    </source>
</evidence>
<proteinExistence type="predicted"/>
<accession>A0A1M5Q7J1</accession>
<sequence length="71" mass="7881">MSLPWAGDHSIIYQASSSADQCSRFWGRALVLINYAHDADARENAWWSIQRATGCSRATIAEIAKRLKDAA</sequence>
<protein>
    <submittedName>
        <fullName evidence="1">Uncharacterized protein</fullName>
    </submittedName>
</protein>
<organism evidence="1 2">
    <name type="scientific">Bradyrhizobium erythrophlei</name>
    <dbReference type="NCBI Taxonomy" id="1437360"/>
    <lineage>
        <taxon>Bacteria</taxon>
        <taxon>Pseudomonadati</taxon>
        <taxon>Pseudomonadota</taxon>
        <taxon>Alphaproteobacteria</taxon>
        <taxon>Hyphomicrobiales</taxon>
        <taxon>Nitrobacteraceae</taxon>
        <taxon>Bradyrhizobium</taxon>
    </lineage>
</organism>
<name>A0A1M5Q7J1_9BRAD</name>